<accession>A0A495RQW7</accession>
<evidence type="ECO:0000313" key="2">
    <source>
        <dbReference type="Proteomes" id="UP000280091"/>
    </source>
</evidence>
<dbReference type="Proteomes" id="UP000280091">
    <property type="component" value="Unassembled WGS sequence"/>
</dbReference>
<gene>
    <name evidence="1" type="ORF">BC952_3114</name>
</gene>
<reference evidence="1 2" key="1">
    <citation type="submission" date="2018-10" db="EMBL/GenBank/DDBJ databases">
        <title>Genomic Encyclopedia of Archaeal and Bacterial Type Strains, Phase II (KMG-II): from individual species to whole genera.</title>
        <authorList>
            <person name="Goeker M."/>
        </authorList>
    </citation>
    <scope>NUCLEOTIDE SEQUENCE [LARGE SCALE GENOMIC DNA]</scope>
    <source>
        <strain evidence="1 2">DSM 15094</strain>
    </source>
</reference>
<name>A0A495RQW7_9FLAO</name>
<organism evidence="1 2">
    <name type="scientific">Flavobacterium limicola</name>
    <dbReference type="NCBI Taxonomy" id="180441"/>
    <lineage>
        <taxon>Bacteria</taxon>
        <taxon>Pseudomonadati</taxon>
        <taxon>Bacteroidota</taxon>
        <taxon>Flavobacteriia</taxon>
        <taxon>Flavobacteriales</taxon>
        <taxon>Flavobacteriaceae</taxon>
        <taxon>Flavobacterium</taxon>
    </lineage>
</organism>
<evidence type="ECO:0000313" key="1">
    <source>
        <dbReference type="EMBL" id="RKS89634.1"/>
    </source>
</evidence>
<dbReference type="AlphaFoldDB" id="A0A495RQW7"/>
<sequence>MIAQAIVIRLNSSGFFKSLDSITLILLF</sequence>
<proteinExistence type="predicted"/>
<keyword evidence="2" id="KW-1185">Reference proteome</keyword>
<comment type="caution">
    <text evidence="1">The sequence shown here is derived from an EMBL/GenBank/DDBJ whole genome shotgun (WGS) entry which is preliminary data.</text>
</comment>
<protein>
    <submittedName>
        <fullName evidence="1">Uncharacterized protein</fullName>
    </submittedName>
</protein>
<dbReference type="EMBL" id="RBXA01000009">
    <property type="protein sequence ID" value="RKS89634.1"/>
    <property type="molecule type" value="Genomic_DNA"/>
</dbReference>